<dbReference type="Proteomes" id="UP000597989">
    <property type="component" value="Unassembled WGS sequence"/>
</dbReference>
<gene>
    <name evidence="2" type="primary">pcaD_1</name>
    <name evidence="2" type="ORF">GCM10009545_14630</name>
    <name evidence="3" type="ORF">GCM10011581_04340</name>
</gene>
<evidence type="ECO:0000259" key="1">
    <source>
        <dbReference type="Pfam" id="PF00561"/>
    </source>
</evidence>
<evidence type="ECO:0000313" key="2">
    <source>
        <dbReference type="EMBL" id="GAA0513570.1"/>
    </source>
</evidence>
<reference evidence="2 5" key="2">
    <citation type="journal article" date="2019" name="Int. J. Syst. Evol. Microbiol.">
        <title>The Global Catalogue of Microorganisms (GCM) 10K type strain sequencing project: providing services to taxonomists for standard genome sequencing and annotation.</title>
        <authorList>
            <consortium name="The Broad Institute Genomics Platform"/>
            <consortium name="The Broad Institute Genome Sequencing Center for Infectious Disease"/>
            <person name="Wu L."/>
            <person name="Ma J."/>
        </authorList>
    </citation>
    <scope>NUCLEOTIDE SEQUENCE [LARGE SCALE GENOMIC DNA]</scope>
    <source>
        <strain evidence="2 5">JCM 10664</strain>
    </source>
</reference>
<feature type="domain" description="AB hydrolase-1" evidence="1">
    <location>
        <begin position="14"/>
        <end position="239"/>
    </location>
</feature>
<name>A0A917JKA0_9PSEU</name>
<dbReference type="InterPro" id="IPR029058">
    <property type="entry name" value="AB_hydrolase_fold"/>
</dbReference>
<dbReference type="Pfam" id="PF00561">
    <property type="entry name" value="Abhydrolase_1"/>
    <property type="match status" value="1"/>
</dbReference>
<accession>A0A917JKA0</accession>
<dbReference type="EMBL" id="BMMT01000001">
    <property type="protein sequence ID" value="GGI70471.1"/>
    <property type="molecule type" value="Genomic_DNA"/>
</dbReference>
<dbReference type="PANTHER" id="PTHR43798">
    <property type="entry name" value="MONOACYLGLYCEROL LIPASE"/>
    <property type="match status" value="1"/>
</dbReference>
<keyword evidence="5" id="KW-1185">Reference proteome</keyword>
<dbReference type="SUPFAM" id="SSF53474">
    <property type="entry name" value="alpha/beta-Hydrolases"/>
    <property type="match status" value="1"/>
</dbReference>
<dbReference type="RefSeq" id="WP_188984794.1">
    <property type="nucleotide sequence ID" value="NZ_BAAAHC010000005.1"/>
</dbReference>
<dbReference type="PRINTS" id="PR00111">
    <property type="entry name" value="ABHYDROLASE"/>
</dbReference>
<dbReference type="GO" id="GO:0003824">
    <property type="term" value="F:catalytic activity"/>
    <property type="evidence" value="ECO:0007669"/>
    <property type="project" value="UniProtKB-ARBA"/>
</dbReference>
<dbReference type="EMBL" id="BAAAHC010000005">
    <property type="protein sequence ID" value="GAA0513570.1"/>
    <property type="molecule type" value="Genomic_DNA"/>
</dbReference>
<sequence>MSLSVEVRGSGPGLLLAHGAGGSTAANFPFIDELALRHTVVAPDYPGSGRTPEAHGPLDLDRLADDVVAAAVDSGVETFAILGYSMGTTVAVRAATRHPDRVTSLVLTAGFAHADRHFQLTLELWRQLLDDPDRSALTRFLLLNCFSPATLNSFDEPEWAELIRATAEGVPPGTAAQVDLLRTVDVRDDLPRIAVPTLVIATTQDTLVPPHNSRELAAAIPGARLTEVDSGHVIAVDNPGPWLKAIQDFLG</sequence>
<dbReference type="InterPro" id="IPR050266">
    <property type="entry name" value="AB_hydrolase_sf"/>
</dbReference>
<reference evidence="2" key="4">
    <citation type="submission" date="2023-12" db="EMBL/GenBank/DDBJ databases">
        <authorList>
            <person name="Sun Q."/>
            <person name="Inoue M."/>
        </authorList>
    </citation>
    <scope>NUCLEOTIDE SEQUENCE</scope>
    <source>
        <strain evidence="2">JCM 10664</strain>
    </source>
</reference>
<evidence type="ECO:0000313" key="4">
    <source>
        <dbReference type="Proteomes" id="UP000597989"/>
    </source>
</evidence>
<reference evidence="3" key="3">
    <citation type="submission" date="2020-09" db="EMBL/GenBank/DDBJ databases">
        <authorList>
            <person name="Sun Q."/>
            <person name="Zhou Y."/>
        </authorList>
    </citation>
    <scope>NUCLEOTIDE SEQUENCE</scope>
    <source>
        <strain evidence="3">CGMCC 4.7206</strain>
    </source>
</reference>
<reference evidence="3 4" key="1">
    <citation type="journal article" date="2014" name="Int. J. Syst. Evol. Microbiol.">
        <title>Complete genome sequence of Corynebacterium casei LMG S-19264T (=DSM 44701T), isolated from a smear-ripened cheese.</title>
        <authorList>
            <consortium name="US DOE Joint Genome Institute (JGI-PGF)"/>
            <person name="Walter F."/>
            <person name="Albersmeier A."/>
            <person name="Kalinowski J."/>
            <person name="Ruckert C."/>
        </authorList>
    </citation>
    <scope>NUCLEOTIDE SEQUENCE [LARGE SCALE GENOMIC DNA]</scope>
    <source>
        <strain evidence="3 4">CGMCC 4.7206</strain>
    </source>
</reference>
<comment type="caution">
    <text evidence="3">The sequence shown here is derived from an EMBL/GenBank/DDBJ whole genome shotgun (WGS) entry which is preliminary data.</text>
</comment>
<evidence type="ECO:0000313" key="5">
    <source>
        <dbReference type="Proteomes" id="UP001500220"/>
    </source>
</evidence>
<dbReference type="InterPro" id="IPR000073">
    <property type="entry name" value="AB_hydrolase_1"/>
</dbReference>
<dbReference type="Gene3D" id="3.40.50.1820">
    <property type="entry name" value="alpha/beta hydrolase"/>
    <property type="match status" value="1"/>
</dbReference>
<dbReference type="Proteomes" id="UP001500220">
    <property type="component" value="Unassembled WGS sequence"/>
</dbReference>
<proteinExistence type="predicted"/>
<protein>
    <submittedName>
        <fullName evidence="3">3-oxoadipate enol-lactonase</fullName>
    </submittedName>
</protein>
<evidence type="ECO:0000313" key="3">
    <source>
        <dbReference type="EMBL" id="GGI70471.1"/>
    </source>
</evidence>
<organism evidence="3 4">
    <name type="scientific">Saccharopolyspora thermophila</name>
    <dbReference type="NCBI Taxonomy" id="89367"/>
    <lineage>
        <taxon>Bacteria</taxon>
        <taxon>Bacillati</taxon>
        <taxon>Actinomycetota</taxon>
        <taxon>Actinomycetes</taxon>
        <taxon>Pseudonocardiales</taxon>
        <taxon>Pseudonocardiaceae</taxon>
        <taxon>Saccharopolyspora</taxon>
    </lineage>
</organism>
<dbReference type="AlphaFoldDB" id="A0A917JKA0"/>